<feature type="transmembrane region" description="Helical" evidence="5">
    <location>
        <begin position="46"/>
        <end position="65"/>
    </location>
</feature>
<feature type="transmembrane region" description="Helical" evidence="5">
    <location>
        <begin position="300"/>
        <end position="321"/>
    </location>
</feature>
<feature type="transmembrane region" description="Helical" evidence="5">
    <location>
        <begin position="393"/>
        <end position="416"/>
    </location>
</feature>
<dbReference type="InterPro" id="IPR001958">
    <property type="entry name" value="Tet-R_TetA/multi-R_MdtG-like"/>
</dbReference>
<evidence type="ECO:0000313" key="7">
    <source>
        <dbReference type="EMBL" id="GET22301.1"/>
    </source>
</evidence>
<feature type="transmembrane region" description="Helical" evidence="5">
    <location>
        <begin position="135"/>
        <end position="157"/>
    </location>
</feature>
<dbReference type="InterPro" id="IPR011701">
    <property type="entry name" value="MFS"/>
</dbReference>
<dbReference type="GO" id="GO:0022857">
    <property type="term" value="F:transmembrane transporter activity"/>
    <property type="evidence" value="ECO:0007669"/>
    <property type="project" value="InterPro"/>
</dbReference>
<proteinExistence type="predicted"/>
<dbReference type="PANTHER" id="PTHR42718:SF35">
    <property type="entry name" value="BLL0718 PROTEIN"/>
    <property type="match status" value="1"/>
</dbReference>
<protein>
    <submittedName>
        <fullName evidence="8">EmrB/QacA subfamily drug resistance transporter</fullName>
    </submittedName>
    <submittedName>
        <fullName evidence="7">MFS transporter</fullName>
    </submittedName>
</protein>
<dbReference type="Gene3D" id="1.20.1250.20">
    <property type="entry name" value="MFS general substrate transporter like domains"/>
    <property type="match status" value="1"/>
</dbReference>
<feature type="transmembrane region" description="Helical" evidence="5">
    <location>
        <begin position="77"/>
        <end position="98"/>
    </location>
</feature>
<keyword evidence="2 5" id="KW-0812">Transmembrane</keyword>
<evidence type="ECO:0000313" key="9">
    <source>
        <dbReference type="Proteomes" id="UP000240621"/>
    </source>
</evidence>
<dbReference type="SUPFAM" id="SSF103473">
    <property type="entry name" value="MFS general substrate transporter"/>
    <property type="match status" value="1"/>
</dbReference>
<feature type="transmembrane region" description="Helical" evidence="5">
    <location>
        <begin position="268"/>
        <end position="288"/>
    </location>
</feature>
<evidence type="ECO:0000259" key="6">
    <source>
        <dbReference type="PROSITE" id="PS50850"/>
    </source>
</evidence>
<evidence type="ECO:0000256" key="3">
    <source>
        <dbReference type="ARBA" id="ARBA00022989"/>
    </source>
</evidence>
<keyword evidence="10" id="KW-1185">Reference proteome</keyword>
<reference evidence="8 9" key="1">
    <citation type="submission" date="2018-03" db="EMBL/GenBank/DDBJ databases">
        <title>Genomic Encyclopedia of Archaeal and Bacterial Type Strains, Phase II (KMG-II): from individual species to whole genera.</title>
        <authorList>
            <person name="Goeker M."/>
        </authorList>
    </citation>
    <scope>NUCLEOTIDE SEQUENCE [LARGE SCALE GENOMIC DNA]</scope>
    <source>
        <strain evidence="8 9">DSM 27267</strain>
    </source>
</reference>
<evidence type="ECO:0000256" key="2">
    <source>
        <dbReference type="ARBA" id="ARBA00022692"/>
    </source>
</evidence>
<dbReference type="OrthoDB" id="9807274at2"/>
<dbReference type="InterPro" id="IPR036259">
    <property type="entry name" value="MFS_trans_sf"/>
</dbReference>
<dbReference type="AlphaFoldDB" id="A0A2P8C7J6"/>
<feature type="domain" description="Major facilitator superfamily (MFS) profile" evidence="6">
    <location>
        <begin position="11"/>
        <end position="451"/>
    </location>
</feature>
<comment type="caution">
    <text evidence="8">The sequence shown here is derived from an EMBL/GenBank/DDBJ whole genome shotgun (WGS) entry which is preliminary data.</text>
</comment>
<feature type="transmembrane region" description="Helical" evidence="5">
    <location>
        <begin position="12"/>
        <end position="34"/>
    </location>
</feature>
<feature type="transmembrane region" description="Helical" evidence="5">
    <location>
        <begin position="196"/>
        <end position="215"/>
    </location>
</feature>
<dbReference type="GO" id="GO:0016020">
    <property type="term" value="C:membrane"/>
    <property type="evidence" value="ECO:0007669"/>
    <property type="project" value="UniProtKB-SubCell"/>
</dbReference>
<feature type="transmembrane region" description="Helical" evidence="5">
    <location>
        <begin position="428"/>
        <end position="446"/>
    </location>
</feature>
<dbReference type="Proteomes" id="UP000396862">
    <property type="component" value="Unassembled WGS sequence"/>
</dbReference>
<dbReference type="InterPro" id="IPR020846">
    <property type="entry name" value="MFS_dom"/>
</dbReference>
<comment type="subcellular location">
    <subcellularLocation>
        <location evidence="1">Membrane</location>
        <topology evidence="1">Multi-pass membrane protein</topology>
    </subcellularLocation>
</comment>
<organism evidence="8 9">
    <name type="scientific">Prolixibacter denitrificans</name>
    <dbReference type="NCBI Taxonomy" id="1541063"/>
    <lineage>
        <taxon>Bacteria</taxon>
        <taxon>Pseudomonadati</taxon>
        <taxon>Bacteroidota</taxon>
        <taxon>Bacteroidia</taxon>
        <taxon>Marinilabiliales</taxon>
        <taxon>Prolixibacteraceae</taxon>
        <taxon>Prolixibacter</taxon>
    </lineage>
</organism>
<dbReference type="PROSITE" id="PS50850">
    <property type="entry name" value="MFS"/>
    <property type="match status" value="1"/>
</dbReference>
<feature type="transmembrane region" description="Helical" evidence="5">
    <location>
        <begin position="328"/>
        <end position="347"/>
    </location>
</feature>
<feature type="transmembrane region" description="Helical" evidence="5">
    <location>
        <begin position="163"/>
        <end position="184"/>
    </location>
</feature>
<dbReference type="EMBL" id="BLAU01000001">
    <property type="protein sequence ID" value="GET22301.1"/>
    <property type="molecule type" value="Genomic_DNA"/>
</dbReference>
<dbReference type="EMBL" id="PYGC01000012">
    <property type="protein sequence ID" value="PSK80897.1"/>
    <property type="molecule type" value="Genomic_DNA"/>
</dbReference>
<dbReference type="PANTHER" id="PTHR42718">
    <property type="entry name" value="MAJOR FACILITATOR SUPERFAMILY MULTIDRUG TRANSPORTER MFSC"/>
    <property type="match status" value="1"/>
</dbReference>
<keyword evidence="4 5" id="KW-0472">Membrane</keyword>
<dbReference type="Pfam" id="PF07690">
    <property type="entry name" value="MFS_1"/>
    <property type="match status" value="1"/>
</dbReference>
<feature type="transmembrane region" description="Helical" evidence="5">
    <location>
        <begin position="227"/>
        <end position="247"/>
    </location>
</feature>
<keyword evidence="3 5" id="KW-1133">Transmembrane helix</keyword>
<dbReference type="PRINTS" id="PR01035">
    <property type="entry name" value="TCRTETA"/>
</dbReference>
<dbReference type="Proteomes" id="UP000240621">
    <property type="component" value="Unassembled WGS sequence"/>
</dbReference>
<evidence type="ECO:0000313" key="8">
    <source>
        <dbReference type="EMBL" id="PSK80897.1"/>
    </source>
</evidence>
<evidence type="ECO:0000256" key="5">
    <source>
        <dbReference type="SAM" id="Phobius"/>
    </source>
</evidence>
<feature type="transmembrane region" description="Helical" evidence="5">
    <location>
        <begin position="110"/>
        <end position="128"/>
    </location>
</feature>
<evidence type="ECO:0000256" key="1">
    <source>
        <dbReference type="ARBA" id="ARBA00004141"/>
    </source>
</evidence>
<gene>
    <name evidence="8" type="ORF">CLV93_11232</name>
    <name evidence="7" type="ORF">JCM18694_25470</name>
</gene>
<evidence type="ECO:0000256" key="4">
    <source>
        <dbReference type="ARBA" id="ARBA00023136"/>
    </source>
</evidence>
<name>A0A2P8C7J6_9BACT</name>
<accession>A0A2P8C7J6</accession>
<sequence length="459" mass="49526">MEQNKRSNRNILLVLFVGVLMGALDISIVGPAIPSISKDIAVSQRLLGWIFSIYVLFNLVGISLFAKLSDRFGRRSIYMLSVFLFAVGSLIVALSHTFDMLMVGRAVQGFGSSGIFPVASAVVGDVFPPEKRGRILGLIGAVFGLAFIIGPVIAGTMLSFFSWNYLFLINLPIAALIMWGSFRILPNKRIESSTVLDWKGIVLLGLLLGAFALGINRTSTSGFFSSLASMRVLPFLVASVALLFVFVRIEKDAQNPVVRVNMFRSRQIRLVALIAFGTGVLQASFVFVPDFVVDVFGVTSAKASFMLLPAVLAIAVGSPLFGRMLDAVGSRVVILIGLVIAIVGYYLMHEVEGSRSFFYLAGALIGLGLSVPSGSSLRYIMLNEVSAAERATTQGLVTIFISIGQMLGGAIIGAITASEEGIKGYQNLFFYLAVMILVMTLFSVRLKSRKVELATSVRE</sequence>
<evidence type="ECO:0000313" key="10">
    <source>
        <dbReference type="Proteomes" id="UP000396862"/>
    </source>
</evidence>
<dbReference type="RefSeq" id="WP_106543502.1">
    <property type="nucleotide sequence ID" value="NZ_BLAU01000001.1"/>
</dbReference>
<reference evidence="7 10" key="2">
    <citation type="submission" date="2019-10" db="EMBL/GenBank/DDBJ databases">
        <title>Prolixibacter strains distinguished by the presence of nitrate reductase genes were adept at nitrate-dependent anaerobic corrosion of metallic iron and carbon steel.</title>
        <authorList>
            <person name="Iino T."/>
            <person name="Shono N."/>
            <person name="Ito K."/>
            <person name="Nakamura R."/>
            <person name="Sueoka K."/>
            <person name="Harayama S."/>
            <person name="Ohkuma M."/>
        </authorList>
    </citation>
    <scope>NUCLEOTIDE SEQUENCE [LARGE SCALE GENOMIC DNA]</scope>
    <source>
        <strain evidence="7 10">MIC1-1</strain>
    </source>
</reference>
<dbReference type="CDD" id="cd17321">
    <property type="entry name" value="MFS_MMR_MDR_like"/>
    <property type="match status" value="1"/>
</dbReference>
<dbReference type="Gene3D" id="1.20.1720.10">
    <property type="entry name" value="Multidrug resistance protein D"/>
    <property type="match status" value="1"/>
</dbReference>
<feature type="transmembrane region" description="Helical" evidence="5">
    <location>
        <begin position="359"/>
        <end position="381"/>
    </location>
</feature>